<gene>
    <name evidence="2" type="ORF">FSLLV1_gp3</name>
</gene>
<sequence>MFIIIILCFVLSADGIQRYHPLFFNKYGLLIEPTGVVVSYDTTKYASIIIHFPGLSKMTNNMICGKNLSEQLYRSTVKHQIKMLFDQVPSTTHSIMVDYCNHHHSLCLDLESNRPKRQIFMTIAALTGIAGLATSAYDWFKSNELKSHLEDVSKHIEKIDNKIVETDQALYTITKLSNDIIKKSSLSFHNYHNLITQMACRQGSTDSFIFQSLSTHNIEFELMALQKMINGNPDSYLINAELVNNLLESNTELRSCIYKEDMSVFYQVVKSNLIYTDIDKSLFAFLLEIPIIHQTMISPFYKVYNGGWISQGILHKMNLPKSFYLYATEEDRDFHAVSLGEGNCWKRNEIIVCDNSKHMLTEDMICLNSLLRNSTYDTCDIKVSKIMRESSVIKSYSGVLIVGDIEVKLISSAGSEFNYITNNAQVSNYTKFYPYTDFKQIIVGNTIINSNRDKIPVVHRNDDVMVQTNLDLTWMESFLSDKPWSSLKEIKAYKASGWDLYHTTASYSINKWSWLIWGLTAGILIIVTLLYWLQRRSLRDHDDKIKGIDTYLRLSRKSNM</sequence>
<organism evidence="2 3">
    <name type="scientific">Hangzhou scotinophara lurida lispivirus 1</name>
    <dbReference type="NCBI Taxonomy" id="2905569"/>
    <lineage>
        <taxon>Viruses</taxon>
        <taxon>Riboviria</taxon>
        <taxon>Orthornavirae</taxon>
        <taxon>Negarnaviricota</taxon>
        <taxon>Haploviricotina</taxon>
        <taxon>Monjiviricetes</taxon>
        <taxon>Mononegavirales</taxon>
        <taxon>Lispiviridae</taxon>
        <taxon>Arlivirus</taxon>
        <taxon>Arlivirus hangzhouense</taxon>
    </lineage>
</organism>
<dbReference type="EMBL" id="MZ209613">
    <property type="protein sequence ID" value="UHK03260.1"/>
    <property type="molecule type" value="Viral_cRNA"/>
</dbReference>
<evidence type="ECO:0000256" key="1">
    <source>
        <dbReference type="SAM" id="Phobius"/>
    </source>
</evidence>
<keyword evidence="1" id="KW-0472">Membrane</keyword>
<reference evidence="2" key="1">
    <citation type="submission" date="2021-05" db="EMBL/GenBank/DDBJ databases">
        <authorList>
            <person name="Feng G."/>
        </authorList>
    </citation>
    <scope>NUCLEOTIDE SEQUENCE</scope>
    <source>
        <strain evidence="2">DHCFY129100</strain>
    </source>
</reference>
<name>A0A8K1XX67_9MONO</name>
<feature type="transmembrane region" description="Helical" evidence="1">
    <location>
        <begin position="512"/>
        <end position="533"/>
    </location>
</feature>
<dbReference type="Proteomes" id="UP001157408">
    <property type="component" value="Segment"/>
</dbReference>
<proteinExistence type="predicted"/>
<protein>
    <submittedName>
        <fullName evidence="2">Fusion glycoprotein</fullName>
    </submittedName>
</protein>
<accession>A0A8K1XX67</accession>
<evidence type="ECO:0000313" key="3">
    <source>
        <dbReference type="Proteomes" id="UP001157408"/>
    </source>
</evidence>
<keyword evidence="1" id="KW-0812">Transmembrane</keyword>
<keyword evidence="3" id="KW-1185">Reference proteome</keyword>
<keyword evidence="1" id="KW-1133">Transmembrane helix</keyword>
<evidence type="ECO:0000313" key="2">
    <source>
        <dbReference type="EMBL" id="UHK03260.1"/>
    </source>
</evidence>